<evidence type="ECO:0000256" key="1">
    <source>
        <dbReference type="ARBA" id="ARBA00004141"/>
    </source>
</evidence>
<keyword evidence="11 15" id="KW-0472">Membrane</keyword>
<feature type="domain" description="Ferric reductase NAD binding" evidence="18">
    <location>
        <begin position="349"/>
        <end position="505"/>
    </location>
</feature>
<evidence type="ECO:0000256" key="2">
    <source>
        <dbReference type="ARBA" id="ARBA00022448"/>
    </source>
</evidence>
<evidence type="ECO:0000256" key="14">
    <source>
        <dbReference type="ARBA" id="ARBA00039704"/>
    </source>
</evidence>
<comment type="similarity">
    <text evidence="13">Belongs to the ferric reductase (FRE) family. AIM14 subfamily.</text>
</comment>
<gene>
    <name evidence="19" type="ORF">LAMI_0H10352G</name>
</gene>
<feature type="transmembrane region" description="Helical" evidence="15">
    <location>
        <begin position="60"/>
        <end position="79"/>
    </location>
</feature>
<keyword evidence="2" id="KW-0813">Transport</keyword>
<evidence type="ECO:0000256" key="5">
    <source>
        <dbReference type="ARBA" id="ARBA00022827"/>
    </source>
</evidence>
<reference evidence="20" key="1">
    <citation type="submission" date="2016-03" db="EMBL/GenBank/DDBJ databases">
        <authorList>
            <person name="Devillers H."/>
        </authorList>
    </citation>
    <scope>NUCLEOTIDE SEQUENCE [LARGE SCALE GENOMIC DNA]</scope>
</reference>
<keyword evidence="10" id="KW-0406">Ion transport</keyword>
<evidence type="ECO:0000313" key="19">
    <source>
        <dbReference type="EMBL" id="SCV03712.1"/>
    </source>
</evidence>
<dbReference type="EMBL" id="LT598468">
    <property type="protein sequence ID" value="SCV03712.1"/>
    <property type="molecule type" value="Genomic_DNA"/>
</dbReference>
<evidence type="ECO:0000259" key="17">
    <source>
        <dbReference type="Pfam" id="PF08022"/>
    </source>
</evidence>
<evidence type="ECO:0000256" key="9">
    <source>
        <dbReference type="ARBA" id="ARBA00023002"/>
    </source>
</evidence>
<evidence type="ECO:0000259" key="16">
    <source>
        <dbReference type="Pfam" id="PF01794"/>
    </source>
</evidence>
<feature type="transmembrane region" description="Helical" evidence="15">
    <location>
        <begin position="165"/>
        <end position="184"/>
    </location>
</feature>
<evidence type="ECO:0000256" key="12">
    <source>
        <dbReference type="ARBA" id="ARBA00037386"/>
    </source>
</evidence>
<keyword evidence="5" id="KW-0274">FAD</keyword>
<sequence>MSLIPRHGNTHFANLKYGYLALAVSAGFVLILLVARHLAPSRDKTRSRFRNWVARDAYHISPLLYLPVLFIALFIPFVHHYSLKEHLSLYIKRLGRLSYVLVTLNLFITIRPNVMLPGVNYLDLIPLHKWLSRCLALLAIGHGTGFLALWAVQPNTSVSEKVFGNVWNLIGVVIFGLLVLLLLLTLRPVRRKNYRLFYGFHIIMSWCFVLATALHARPGVFAPYTIVNACIFLVQIVSKIAFVKNVDVLAKHDENSYSTLRRITFPRYAMGEDFTPARHVRVSCYRTFHPLYWILPSRPFTVASLPSDDHVELIMREHPDGFKFQTGVNYTIQNSFPSLPTKALASATRVALVCGGSGISYALPLFRYFAVENCGFLKLIWLVRDKEDISVLKDVLFPPMKSDQFEIFVTKSTPPDDQVGGGSAMVNRGDRDLDDIEFELESLSEPLNLDGGLLKENGKQHGFGIAANVHLGRRLEWAADLANFVELDALDTTWLMVCGPQGLIDAGQDFTRQNKINLASEVYAL</sequence>
<feature type="domain" description="Ferric oxidoreductase" evidence="16">
    <location>
        <begin position="94"/>
        <end position="211"/>
    </location>
</feature>
<dbReference type="InterPro" id="IPR013112">
    <property type="entry name" value="FAD-bd_8"/>
</dbReference>
<name>A0A1G4KGT5_9SACH</name>
<dbReference type="PANTHER" id="PTHR11972:SF198">
    <property type="entry name" value="METALLOREDUCTASE AIM14-RELATED"/>
    <property type="match status" value="1"/>
</dbReference>
<evidence type="ECO:0000256" key="6">
    <source>
        <dbReference type="ARBA" id="ARBA00022857"/>
    </source>
</evidence>
<evidence type="ECO:0000256" key="13">
    <source>
        <dbReference type="ARBA" id="ARBA00038065"/>
    </source>
</evidence>
<feature type="transmembrane region" description="Helical" evidence="15">
    <location>
        <begin position="20"/>
        <end position="39"/>
    </location>
</feature>
<keyword evidence="4 15" id="KW-0812">Transmembrane</keyword>
<dbReference type="InterPro" id="IPR050369">
    <property type="entry name" value="RBOH/FRE"/>
</dbReference>
<dbReference type="GO" id="GO:0005886">
    <property type="term" value="C:plasma membrane"/>
    <property type="evidence" value="ECO:0007669"/>
    <property type="project" value="TreeGrafter"/>
</dbReference>
<dbReference type="InterPro" id="IPR013130">
    <property type="entry name" value="Fe3_Rdtase_TM_dom"/>
</dbReference>
<evidence type="ECO:0000256" key="10">
    <source>
        <dbReference type="ARBA" id="ARBA00023065"/>
    </source>
</evidence>
<dbReference type="GO" id="GO:0000293">
    <property type="term" value="F:ferric-chelate reductase activity"/>
    <property type="evidence" value="ECO:0007669"/>
    <property type="project" value="TreeGrafter"/>
</dbReference>
<feature type="domain" description="FAD-binding 8" evidence="17">
    <location>
        <begin position="262"/>
        <end position="319"/>
    </location>
</feature>
<dbReference type="PANTHER" id="PTHR11972">
    <property type="entry name" value="NADPH OXIDASE"/>
    <property type="match status" value="1"/>
</dbReference>
<comment type="subcellular location">
    <subcellularLocation>
        <location evidence="1">Membrane</location>
        <topology evidence="1">Multi-pass membrane protein</topology>
    </subcellularLocation>
</comment>
<dbReference type="SUPFAM" id="SSF52343">
    <property type="entry name" value="Ferredoxin reductase-like, C-terminal NADP-linked domain"/>
    <property type="match status" value="1"/>
</dbReference>
<keyword evidence="3" id="KW-0285">Flavoprotein</keyword>
<dbReference type="GO" id="GO:0033215">
    <property type="term" value="P:reductive iron assimilation"/>
    <property type="evidence" value="ECO:0007669"/>
    <property type="project" value="TreeGrafter"/>
</dbReference>
<dbReference type="SFLD" id="SFLDF00463">
    <property type="entry name" value="AIM14"/>
    <property type="match status" value="1"/>
</dbReference>
<accession>A0A1G4KGT5</accession>
<dbReference type="Pfam" id="PF08022">
    <property type="entry name" value="FAD_binding_8"/>
    <property type="match status" value="1"/>
</dbReference>
<feature type="transmembrane region" description="Helical" evidence="15">
    <location>
        <begin position="221"/>
        <end position="242"/>
    </location>
</feature>
<keyword evidence="20" id="KW-1185">Reference proteome</keyword>
<dbReference type="Gene3D" id="3.40.50.80">
    <property type="entry name" value="Nucleotide-binding domain of ferredoxin-NADP reductase (FNR) module"/>
    <property type="match status" value="1"/>
</dbReference>
<evidence type="ECO:0000259" key="18">
    <source>
        <dbReference type="Pfam" id="PF08030"/>
    </source>
</evidence>
<organism evidence="19 20">
    <name type="scientific">Lachancea mirantina</name>
    <dbReference type="NCBI Taxonomy" id="1230905"/>
    <lineage>
        <taxon>Eukaryota</taxon>
        <taxon>Fungi</taxon>
        <taxon>Dikarya</taxon>
        <taxon>Ascomycota</taxon>
        <taxon>Saccharomycotina</taxon>
        <taxon>Saccharomycetes</taxon>
        <taxon>Saccharomycetales</taxon>
        <taxon>Saccharomycetaceae</taxon>
        <taxon>Lachancea</taxon>
    </lineage>
</organism>
<feature type="transmembrane region" description="Helical" evidence="15">
    <location>
        <begin position="99"/>
        <end position="122"/>
    </location>
</feature>
<proteinExistence type="inferred from homology"/>
<keyword evidence="7" id="KW-0249">Electron transport</keyword>
<evidence type="ECO:0000256" key="11">
    <source>
        <dbReference type="ARBA" id="ARBA00023136"/>
    </source>
</evidence>
<dbReference type="CDD" id="cd06186">
    <property type="entry name" value="NOX_Duox_like_FAD_NADP"/>
    <property type="match status" value="1"/>
</dbReference>
<comment type="function">
    <text evidence="12">Probable cell surface metalloreductase. May be involved in iron or copper homeostasis.</text>
</comment>
<keyword evidence="6" id="KW-0521">NADP</keyword>
<evidence type="ECO:0000256" key="15">
    <source>
        <dbReference type="SAM" id="Phobius"/>
    </source>
</evidence>
<protein>
    <recommendedName>
        <fullName evidence="14">Probable metalloreductase AIM14</fullName>
    </recommendedName>
</protein>
<dbReference type="InterPro" id="IPR039261">
    <property type="entry name" value="FNR_nucleotide-bd"/>
</dbReference>
<evidence type="ECO:0000256" key="3">
    <source>
        <dbReference type="ARBA" id="ARBA00022630"/>
    </source>
</evidence>
<feature type="transmembrane region" description="Helical" evidence="15">
    <location>
        <begin position="134"/>
        <end position="153"/>
    </location>
</feature>
<dbReference type="InterPro" id="IPR013121">
    <property type="entry name" value="Fe_red_NAD-bd_6"/>
</dbReference>
<evidence type="ECO:0000256" key="4">
    <source>
        <dbReference type="ARBA" id="ARBA00022692"/>
    </source>
</evidence>
<keyword evidence="9" id="KW-0560">Oxidoreductase</keyword>
<feature type="transmembrane region" description="Helical" evidence="15">
    <location>
        <begin position="196"/>
        <end position="215"/>
    </location>
</feature>
<evidence type="ECO:0000256" key="7">
    <source>
        <dbReference type="ARBA" id="ARBA00022982"/>
    </source>
</evidence>
<dbReference type="OrthoDB" id="17725at2759"/>
<evidence type="ECO:0000313" key="20">
    <source>
        <dbReference type="Proteomes" id="UP000191024"/>
    </source>
</evidence>
<dbReference type="Pfam" id="PF08030">
    <property type="entry name" value="NAD_binding_6"/>
    <property type="match status" value="1"/>
</dbReference>
<dbReference type="Proteomes" id="UP000191024">
    <property type="component" value="Chromosome H"/>
</dbReference>
<dbReference type="Pfam" id="PF01794">
    <property type="entry name" value="Ferric_reduct"/>
    <property type="match status" value="1"/>
</dbReference>
<dbReference type="AlphaFoldDB" id="A0A1G4KGT5"/>
<dbReference type="SFLD" id="SFLDG01168">
    <property type="entry name" value="Ferric_reductase_subgroup_(FRE"/>
    <property type="match status" value="1"/>
</dbReference>
<dbReference type="SFLD" id="SFLDS00052">
    <property type="entry name" value="Ferric_Reductase_Domain"/>
    <property type="match status" value="1"/>
</dbReference>
<evidence type="ECO:0000256" key="8">
    <source>
        <dbReference type="ARBA" id="ARBA00022989"/>
    </source>
</evidence>
<keyword evidence="8 15" id="KW-1133">Transmembrane helix</keyword>